<keyword evidence="9" id="KW-1185">Reference proteome</keyword>
<comment type="similarity">
    <text evidence="5">Belongs to the SAT4 family.</text>
</comment>
<feature type="transmembrane region" description="Helical" evidence="6">
    <location>
        <begin position="24"/>
        <end position="45"/>
    </location>
</feature>
<evidence type="ECO:0000256" key="5">
    <source>
        <dbReference type="ARBA" id="ARBA00038359"/>
    </source>
</evidence>
<evidence type="ECO:0000313" key="9">
    <source>
        <dbReference type="Proteomes" id="UP000578531"/>
    </source>
</evidence>
<feature type="transmembrane region" description="Helical" evidence="6">
    <location>
        <begin position="214"/>
        <end position="235"/>
    </location>
</feature>
<keyword evidence="2 6" id="KW-0812">Transmembrane</keyword>
<dbReference type="PANTHER" id="PTHR33048:SF47">
    <property type="entry name" value="INTEGRAL MEMBRANE PROTEIN-RELATED"/>
    <property type="match status" value="1"/>
</dbReference>
<protein>
    <recommendedName>
        <fullName evidence="7">Rhodopsin domain-containing protein</fullName>
    </recommendedName>
</protein>
<dbReference type="Pfam" id="PF20684">
    <property type="entry name" value="Fung_rhodopsin"/>
    <property type="match status" value="1"/>
</dbReference>
<comment type="subcellular location">
    <subcellularLocation>
        <location evidence="1">Membrane</location>
        <topology evidence="1">Multi-pass membrane protein</topology>
    </subcellularLocation>
</comment>
<dbReference type="PANTHER" id="PTHR33048">
    <property type="entry name" value="PTH11-LIKE INTEGRAL MEMBRANE PROTEIN (AFU_ORTHOLOGUE AFUA_5G11245)"/>
    <property type="match status" value="1"/>
</dbReference>
<keyword evidence="3 6" id="KW-1133">Transmembrane helix</keyword>
<dbReference type="OrthoDB" id="5417844at2759"/>
<reference evidence="8 9" key="1">
    <citation type="journal article" date="2020" name="Genomics">
        <title>Complete, high-quality genomes from long-read metagenomic sequencing of two wolf lichen thalli reveals enigmatic genome architecture.</title>
        <authorList>
            <person name="McKenzie S.K."/>
            <person name="Walston R.F."/>
            <person name="Allen J.L."/>
        </authorList>
    </citation>
    <scope>NUCLEOTIDE SEQUENCE [LARGE SCALE GENOMIC DNA]</scope>
    <source>
        <strain evidence="8">WasteWater2</strain>
    </source>
</reference>
<feature type="transmembrane region" description="Helical" evidence="6">
    <location>
        <begin position="57"/>
        <end position="77"/>
    </location>
</feature>
<feature type="transmembrane region" description="Helical" evidence="6">
    <location>
        <begin position="178"/>
        <end position="202"/>
    </location>
</feature>
<sequence length="380" mass="42224">MSLSDSFSVPKASSSTHSAEQAHIRGTVVFTWSLMLIIVSLRFVARRLSKVGLWYDDWLIIPATLSATTCFASAIWMTQHGLGQNVYILSPNQLDTFLKGMFISEIGWPISICMVKCSILAFYWRLFSSYGRSFRISVWAFLALMVNWGIVVVIATVFQCSPRHRPWSEGRCVNNTYWFFVGSSIPHIITDIALISLPMPLIWKLQMRRSQKAILSFIFGLGGFVTIVAIVRLVYLIKADAEPADVTINLSNILIWTGVEVNMSVVCACLPSLRPIVAFISDKFKQLCKRKSTHTKGLKLLMGTLRPSDTATVLPLSSKKSWDDGHHPILDSSFVVEMEAIAPHFEAKAPGRWVSEVEAVEPAVAMGTEKTVAGMGETSV</sequence>
<dbReference type="AlphaFoldDB" id="A0A8H6FZ47"/>
<feature type="transmembrane region" description="Helical" evidence="6">
    <location>
        <begin position="106"/>
        <end position="124"/>
    </location>
</feature>
<evidence type="ECO:0000256" key="4">
    <source>
        <dbReference type="ARBA" id="ARBA00023136"/>
    </source>
</evidence>
<organism evidence="8 9">
    <name type="scientific">Letharia columbiana</name>
    <dbReference type="NCBI Taxonomy" id="112416"/>
    <lineage>
        <taxon>Eukaryota</taxon>
        <taxon>Fungi</taxon>
        <taxon>Dikarya</taxon>
        <taxon>Ascomycota</taxon>
        <taxon>Pezizomycotina</taxon>
        <taxon>Lecanoromycetes</taxon>
        <taxon>OSLEUM clade</taxon>
        <taxon>Lecanoromycetidae</taxon>
        <taxon>Lecanorales</taxon>
        <taxon>Lecanorineae</taxon>
        <taxon>Parmeliaceae</taxon>
        <taxon>Letharia</taxon>
    </lineage>
</organism>
<proteinExistence type="inferred from homology"/>
<evidence type="ECO:0000259" key="7">
    <source>
        <dbReference type="Pfam" id="PF20684"/>
    </source>
</evidence>
<dbReference type="GO" id="GO:0016020">
    <property type="term" value="C:membrane"/>
    <property type="evidence" value="ECO:0007669"/>
    <property type="project" value="UniProtKB-SubCell"/>
</dbReference>
<dbReference type="InterPro" id="IPR052337">
    <property type="entry name" value="SAT4-like"/>
</dbReference>
<evidence type="ECO:0000256" key="1">
    <source>
        <dbReference type="ARBA" id="ARBA00004141"/>
    </source>
</evidence>
<dbReference type="Proteomes" id="UP000578531">
    <property type="component" value="Unassembled WGS sequence"/>
</dbReference>
<evidence type="ECO:0000256" key="3">
    <source>
        <dbReference type="ARBA" id="ARBA00022989"/>
    </source>
</evidence>
<dbReference type="InterPro" id="IPR049326">
    <property type="entry name" value="Rhodopsin_dom_fungi"/>
</dbReference>
<evidence type="ECO:0000256" key="2">
    <source>
        <dbReference type="ARBA" id="ARBA00022692"/>
    </source>
</evidence>
<feature type="domain" description="Rhodopsin" evidence="7">
    <location>
        <begin position="41"/>
        <end position="277"/>
    </location>
</feature>
<feature type="transmembrane region" description="Helical" evidence="6">
    <location>
        <begin position="136"/>
        <end position="158"/>
    </location>
</feature>
<evidence type="ECO:0000313" key="8">
    <source>
        <dbReference type="EMBL" id="KAF6237360.1"/>
    </source>
</evidence>
<dbReference type="EMBL" id="JACCJC010000014">
    <property type="protein sequence ID" value="KAF6237360.1"/>
    <property type="molecule type" value="Genomic_DNA"/>
</dbReference>
<comment type="caution">
    <text evidence="8">The sequence shown here is derived from an EMBL/GenBank/DDBJ whole genome shotgun (WGS) entry which is preliminary data.</text>
</comment>
<dbReference type="RefSeq" id="XP_037166684.1">
    <property type="nucleotide sequence ID" value="XM_037306174.1"/>
</dbReference>
<name>A0A8H6FZ47_9LECA</name>
<dbReference type="GeneID" id="59285915"/>
<evidence type="ECO:0000256" key="6">
    <source>
        <dbReference type="SAM" id="Phobius"/>
    </source>
</evidence>
<gene>
    <name evidence="8" type="ORF">HO173_004250</name>
</gene>
<keyword evidence="4 6" id="KW-0472">Membrane</keyword>
<accession>A0A8H6FZ47</accession>